<evidence type="ECO:0000313" key="2">
    <source>
        <dbReference type="Proteomes" id="UP000694005"/>
    </source>
</evidence>
<dbReference type="Gramene" id="A06p54540.2_BraZ1">
    <property type="protein sequence ID" value="A06p54540.2_BraZ1.CDS"/>
    <property type="gene ID" value="A06g54540.2_BraZ1"/>
</dbReference>
<protein>
    <submittedName>
        <fullName evidence="1">Uncharacterized protein</fullName>
    </submittedName>
</protein>
<dbReference type="EMBL" id="LS974622">
    <property type="protein sequence ID" value="CAG7873214.1"/>
    <property type="molecule type" value="Genomic_DNA"/>
</dbReference>
<gene>
    <name evidence="1" type="ORF">BRAPAZ1V2_A06P54540.2</name>
</gene>
<accession>A0A8D9DCY8</accession>
<dbReference type="Proteomes" id="UP000694005">
    <property type="component" value="Chromosome A06"/>
</dbReference>
<proteinExistence type="predicted"/>
<dbReference type="PANTHER" id="PTHR31033">
    <property type="entry name" value="PROTEIN, PUTATIVE-RELATED"/>
    <property type="match status" value="1"/>
</dbReference>
<sequence length="98" mass="10388">MARLLLSSGCMIDAVHAGVPFIAMLRKSVLMPKIAVALTIGASILGQVIESRAERYRLRALAANTVAETSTVTAGSGYNQISDDSGFAKGHYWFGLVC</sequence>
<name>A0A8D9DCY8_BRACM</name>
<organism evidence="1 2">
    <name type="scientific">Brassica campestris</name>
    <name type="common">Field mustard</name>
    <dbReference type="NCBI Taxonomy" id="3711"/>
    <lineage>
        <taxon>Eukaryota</taxon>
        <taxon>Viridiplantae</taxon>
        <taxon>Streptophyta</taxon>
        <taxon>Embryophyta</taxon>
        <taxon>Tracheophyta</taxon>
        <taxon>Spermatophyta</taxon>
        <taxon>Magnoliopsida</taxon>
        <taxon>eudicotyledons</taxon>
        <taxon>Gunneridae</taxon>
        <taxon>Pentapetalae</taxon>
        <taxon>rosids</taxon>
        <taxon>malvids</taxon>
        <taxon>Brassicales</taxon>
        <taxon>Brassicaceae</taxon>
        <taxon>Brassiceae</taxon>
        <taxon>Brassica</taxon>
    </lineage>
</organism>
<evidence type="ECO:0000313" key="1">
    <source>
        <dbReference type="EMBL" id="CAG7873214.1"/>
    </source>
</evidence>
<dbReference type="PANTHER" id="PTHR31033:SF18">
    <property type="entry name" value="OS06G0115800 PROTEIN"/>
    <property type="match status" value="1"/>
</dbReference>
<reference evidence="1 2" key="1">
    <citation type="submission" date="2021-07" db="EMBL/GenBank/DDBJ databases">
        <authorList>
            <consortium name="Genoscope - CEA"/>
            <person name="William W."/>
        </authorList>
    </citation>
    <scope>NUCLEOTIDE SEQUENCE [LARGE SCALE GENOMIC DNA]</scope>
</reference>
<dbReference type="AlphaFoldDB" id="A0A8D9DCY8"/>